<evidence type="ECO:0000313" key="2">
    <source>
        <dbReference type="EMBL" id="PCC38544.1"/>
    </source>
</evidence>
<dbReference type="AlphaFoldDB" id="A0A2A3YGW9"/>
<evidence type="ECO:0000313" key="3">
    <source>
        <dbReference type="Proteomes" id="UP000218598"/>
    </source>
</evidence>
<name>A0A2A3YGW9_9MICO</name>
<sequence>MFTRRRRIRRLRRARDGDGSALKDLRWWQTLTRTQFHLDPHEGETWDAQDAQYTVDVRYLASELEGGKIPEGSRHAPVALYRDGTQQYIANPPVAFPIPGGVIEVATSSYGLTRMHVVPDEGSPRPLRPHPRGLEGLRARFGRRFPRVSSALGLLAIIVLLAGLAVMVPQLAELVTQIDVVAEHVGTFTSPISLPGWANTALLVAGILAAIERALTLRNHWLIDADTTWTSFA</sequence>
<dbReference type="GeneID" id="95328791"/>
<dbReference type="OrthoDB" id="2716688at2"/>
<keyword evidence="1" id="KW-1133">Transmembrane helix</keyword>
<proteinExistence type="predicted"/>
<evidence type="ECO:0000256" key="1">
    <source>
        <dbReference type="SAM" id="Phobius"/>
    </source>
</evidence>
<keyword evidence="3" id="KW-1185">Reference proteome</keyword>
<dbReference type="Proteomes" id="UP000218598">
    <property type="component" value="Unassembled WGS sequence"/>
</dbReference>
<keyword evidence="1" id="KW-0812">Transmembrane</keyword>
<dbReference type="EMBL" id="NRGR01000021">
    <property type="protein sequence ID" value="PCC38544.1"/>
    <property type="molecule type" value="Genomic_DNA"/>
</dbReference>
<reference evidence="2 3" key="1">
    <citation type="journal article" date="2017" name="Elife">
        <title>Extensive horizontal gene transfer in cheese-associated bacteria.</title>
        <authorList>
            <person name="Bonham K.S."/>
            <person name="Wolfe B.E."/>
            <person name="Dutton R.J."/>
        </authorList>
    </citation>
    <scope>NUCLEOTIDE SEQUENCE [LARGE SCALE GENOMIC DNA]</scope>
    <source>
        <strain evidence="2 3">341_9</strain>
    </source>
</reference>
<organism evidence="2 3">
    <name type="scientific">Brachybacterium alimentarium</name>
    <dbReference type="NCBI Taxonomy" id="47845"/>
    <lineage>
        <taxon>Bacteria</taxon>
        <taxon>Bacillati</taxon>
        <taxon>Actinomycetota</taxon>
        <taxon>Actinomycetes</taxon>
        <taxon>Micrococcales</taxon>
        <taxon>Dermabacteraceae</taxon>
        <taxon>Brachybacterium</taxon>
    </lineage>
</organism>
<comment type="caution">
    <text evidence="2">The sequence shown here is derived from an EMBL/GenBank/DDBJ whole genome shotgun (WGS) entry which is preliminary data.</text>
</comment>
<keyword evidence="1" id="KW-0472">Membrane</keyword>
<feature type="transmembrane region" description="Helical" evidence="1">
    <location>
        <begin position="192"/>
        <end position="211"/>
    </location>
</feature>
<dbReference type="RefSeq" id="WP_096166632.1">
    <property type="nucleotide sequence ID" value="NZ_JBQCXU010000003.1"/>
</dbReference>
<protein>
    <submittedName>
        <fullName evidence="2">Uncharacterized protein</fullName>
    </submittedName>
</protein>
<gene>
    <name evidence="2" type="ORF">CIK66_13255</name>
</gene>
<accession>A0A2A3YGW9</accession>
<feature type="transmembrane region" description="Helical" evidence="1">
    <location>
        <begin position="148"/>
        <end position="172"/>
    </location>
</feature>